<reference evidence="10" key="1">
    <citation type="submission" date="2022-11" db="EMBL/GenBank/DDBJ databases">
        <authorList>
            <person name="Petersen C."/>
        </authorList>
    </citation>
    <scope>NUCLEOTIDE SEQUENCE</scope>
    <source>
        <strain evidence="10">IBT 29864</strain>
    </source>
</reference>
<accession>A0A9W9S3W8</accession>
<dbReference type="InterPro" id="IPR002523">
    <property type="entry name" value="MgTranspt_CorA/ZnTranspt_ZntB"/>
</dbReference>
<feature type="transmembrane region" description="Helical" evidence="8">
    <location>
        <begin position="939"/>
        <end position="961"/>
    </location>
</feature>
<dbReference type="InterPro" id="IPR045863">
    <property type="entry name" value="CorA_TM1_TM2"/>
</dbReference>
<dbReference type="InterPro" id="IPR029058">
    <property type="entry name" value="AB_hydrolase_fold"/>
</dbReference>
<dbReference type="GO" id="GO:0017000">
    <property type="term" value="P:antibiotic biosynthetic process"/>
    <property type="evidence" value="ECO:0007669"/>
    <property type="project" value="UniProtKB-ARBA"/>
</dbReference>
<feature type="transmembrane region" description="Helical" evidence="8">
    <location>
        <begin position="981"/>
        <end position="1002"/>
    </location>
</feature>
<evidence type="ECO:0000256" key="8">
    <source>
        <dbReference type="SAM" id="Phobius"/>
    </source>
</evidence>
<evidence type="ECO:0000256" key="5">
    <source>
        <dbReference type="ARBA" id="ARBA00023136"/>
    </source>
</evidence>
<comment type="similarity">
    <text evidence="2">Belongs to the putative lipase ROG1 family.</text>
</comment>
<proteinExistence type="inferred from homology"/>
<keyword evidence="4 8" id="KW-1133">Transmembrane helix</keyword>
<feature type="region of interest" description="Disordered" evidence="7">
    <location>
        <begin position="347"/>
        <end position="423"/>
    </location>
</feature>
<feature type="compositionally biased region" description="Basic and acidic residues" evidence="7">
    <location>
        <begin position="389"/>
        <end position="404"/>
    </location>
</feature>
<dbReference type="GO" id="GO:0016020">
    <property type="term" value="C:membrane"/>
    <property type="evidence" value="ECO:0007669"/>
    <property type="project" value="UniProtKB-SubCell"/>
</dbReference>
<dbReference type="Pfam" id="PF05057">
    <property type="entry name" value="DUF676"/>
    <property type="match status" value="1"/>
</dbReference>
<keyword evidence="5 8" id="KW-0472">Membrane</keyword>
<evidence type="ECO:0000256" key="7">
    <source>
        <dbReference type="SAM" id="MobiDB-lite"/>
    </source>
</evidence>
<gene>
    <name evidence="10" type="ORF">N7496_008893</name>
</gene>
<protein>
    <recommendedName>
        <fullName evidence="9">DUF676 domain-containing protein</fullName>
    </recommendedName>
</protein>
<name>A0A9W9S3W8_9EURO</name>
<evidence type="ECO:0000256" key="6">
    <source>
        <dbReference type="SAM" id="Coils"/>
    </source>
</evidence>
<comment type="subcellular location">
    <subcellularLocation>
        <location evidence="1">Membrane</location>
        <topology evidence="1">Multi-pass membrane protein</topology>
    </subcellularLocation>
</comment>
<dbReference type="EMBL" id="JAPZBS010000007">
    <property type="protein sequence ID" value="KAJ5369133.1"/>
    <property type="molecule type" value="Genomic_DNA"/>
</dbReference>
<dbReference type="GeneID" id="81440991"/>
<evidence type="ECO:0000313" key="11">
    <source>
        <dbReference type="Proteomes" id="UP001147782"/>
    </source>
</evidence>
<sequence length="1119" mass="128456">MPSQSTVGPTRSAWFECIQLDEQTNVDIVAIPPIGAHHQKSWIAQGSKSPWLGTDLLKRMPRARVLLYNHGQLRERDKIDLLGQRLLNRLLEQRKHHSPRRPIFFLCHSTGGLVAKACLALAPRAEPSQAIVTSCHGIAFFATPHQGSTYLSAEEYQRSIRRLLYLEHDIPLSLREQFRPRQERLWHLSNQFKALSADMKVWSFLETIDSTLHVQDLESNNLIEFHAPITSIRSGLLSIEHENEIPIGTDHAGTSCFQGQESALEAFLTELNDAVNMAAELSKLRDNPLHVEQEVMVQINGFFEDTALGVSDETPLKLWSTQVSLEKYLSKGPSTCLRERLERIQPGTLDDSSLSSYGSRFPSPKVVQGPEHDDEDVSENDLTDDDHDDHDNHGAVHESDERPSRPVLKHGQSYQPPIDPALHSPTIHITKAATDGSSASPSRQVDFLTIPASTRDRINEDAEGADIPRSLPRFDRPDPGTEKLLWIHVPYTHTGWVSQVIRRACQDRQEPTFLRKFINDENWYLNLNRARHMEPHARFVRPKCIHSRQMDVSHGAKEGDAEDPQLALYTPYLHWDTYRNLIQRRKVVEDRVHQGRSRPVPYRIDRSSLEAKLIWQYLGCEPPIHFRRTLDQYGYPNLRSTVARDDDQMLWKRTRKPARIDDQLREYLEATNDDPEGTEPTEFMDGNVLMVDQLWLWIVDRKTVVTFFPNQEATTSEGKLFEQTNLHSSIYNELNGDLARRFETAGDLAALIMLHATTVLLDKTLHRDLQVLRIFEESISILTESVTKSFKRFRNRGFVNRPADYDRTAEGKNMTAAQRDARDRQTARRNRDDLSVLLELRDIEDELSTILKLLDQQDTVIKSMMKYFDRNGCGIVFLDAAQMRIDEYRTQIGDMKENSHLAQKAVETLLDLKQKQANVDEAKMARWQAEETQNQSRSLMVFTIFTVIFLPLSFFTSLFGINAREWSGTPENLSLAEMLEIGAPASFAIIGIALLMAFSGSLRQTVTKSHKISRGLWREFISAPIKMFLHWDSFKSKIPSVVPADNSAMRKRFDQYLGYSIHRTQFEEDFWQRRQVERSPLEELERRKRKRVKSMSKANGWGEALAEKVRRVSEGGLNV</sequence>
<dbReference type="OrthoDB" id="361039at2759"/>
<feature type="compositionally biased region" description="Acidic residues" evidence="7">
    <location>
        <begin position="372"/>
        <end position="388"/>
    </location>
</feature>
<dbReference type="PANTHER" id="PTHR47685:SF1">
    <property type="entry name" value="MAGNESIUM TRANSPORT PROTEIN CORA"/>
    <property type="match status" value="1"/>
</dbReference>
<evidence type="ECO:0000256" key="3">
    <source>
        <dbReference type="ARBA" id="ARBA00022692"/>
    </source>
</evidence>
<dbReference type="GO" id="GO:0072330">
    <property type="term" value="P:monocarboxylic acid biosynthetic process"/>
    <property type="evidence" value="ECO:0007669"/>
    <property type="project" value="UniProtKB-ARBA"/>
</dbReference>
<dbReference type="Pfam" id="PF01544">
    <property type="entry name" value="CorA"/>
    <property type="match status" value="1"/>
</dbReference>
<keyword evidence="6" id="KW-0175">Coiled coil</keyword>
<evidence type="ECO:0000256" key="4">
    <source>
        <dbReference type="ARBA" id="ARBA00022989"/>
    </source>
</evidence>
<dbReference type="InterPro" id="IPR007751">
    <property type="entry name" value="DUF676_lipase-like"/>
</dbReference>
<feature type="domain" description="DUF676" evidence="9">
    <location>
        <begin position="68"/>
        <end position="192"/>
    </location>
</feature>
<reference evidence="10" key="2">
    <citation type="journal article" date="2023" name="IMA Fungus">
        <title>Comparative genomic study of the Penicillium genus elucidates a diverse pangenome and 15 lateral gene transfer events.</title>
        <authorList>
            <person name="Petersen C."/>
            <person name="Sorensen T."/>
            <person name="Nielsen M.R."/>
            <person name="Sondergaard T.E."/>
            <person name="Sorensen J.L."/>
            <person name="Fitzpatrick D.A."/>
            <person name="Frisvad J.C."/>
            <person name="Nielsen K.L."/>
        </authorList>
    </citation>
    <scope>NUCLEOTIDE SEQUENCE</scope>
    <source>
        <strain evidence="10">IBT 29864</strain>
    </source>
</reference>
<dbReference type="SUPFAM" id="SSF53474">
    <property type="entry name" value="alpha/beta-Hydrolases"/>
    <property type="match status" value="1"/>
</dbReference>
<evidence type="ECO:0000313" key="10">
    <source>
        <dbReference type="EMBL" id="KAJ5369133.1"/>
    </source>
</evidence>
<dbReference type="AlphaFoldDB" id="A0A9W9S3W8"/>
<evidence type="ECO:0000256" key="1">
    <source>
        <dbReference type="ARBA" id="ARBA00004141"/>
    </source>
</evidence>
<organism evidence="10 11">
    <name type="scientific">Penicillium cataractarum</name>
    <dbReference type="NCBI Taxonomy" id="2100454"/>
    <lineage>
        <taxon>Eukaryota</taxon>
        <taxon>Fungi</taxon>
        <taxon>Dikarya</taxon>
        <taxon>Ascomycota</taxon>
        <taxon>Pezizomycotina</taxon>
        <taxon>Eurotiomycetes</taxon>
        <taxon>Eurotiomycetidae</taxon>
        <taxon>Eurotiales</taxon>
        <taxon>Aspergillaceae</taxon>
        <taxon>Penicillium</taxon>
    </lineage>
</organism>
<dbReference type="Proteomes" id="UP001147782">
    <property type="component" value="Unassembled WGS sequence"/>
</dbReference>
<evidence type="ECO:0000259" key="9">
    <source>
        <dbReference type="Pfam" id="PF05057"/>
    </source>
</evidence>
<dbReference type="RefSeq" id="XP_056553875.1">
    <property type="nucleotide sequence ID" value="XM_056701812.1"/>
</dbReference>
<keyword evidence="3 8" id="KW-0812">Transmembrane</keyword>
<dbReference type="GO" id="GO:0046873">
    <property type="term" value="F:metal ion transmembrane transporter activity"/>
    <property type="evidence" value="ECO:0007669"/>
    <property type="project" value="InterPro"/>
</dbReference>
<keyword evidence="11" id="KW-1185">Reference proteome</keyword>
<dbReference type="Gene3D" id="1.20.58.340">
    <property type="entry name" value="Magnesium transport protein CorA, transmembrane region"/>
    <property type="match status" value="1"/>
</dbReference>
<comment type="caution">
    <text evidence="10">The sequence shown here is derived from an EMBL/GenBank/DDBJ whole genome shotgun (WGS) entry which is preliminary data.</text>
</comment>
<dbReference type="PANTHER" id="PTHR47685">
    <property type="entry name" value="MAGNESIUM TRANSPORT PROTEIN CORA"/>
    <property type="match status" value="1"/>
</dbReference>
<dbReference type="Gene3D" id="3.40.50.1820">
    <property type="entry name" value="alpha/beta hydrolase"/>
    <property type="match status" value="1"/>
</dbReference>
<feature type="coiled-coil region" evidence="6">
    <location>
        <begin position="878"/>
        <end position="932"/>
    </location>
</feature>
<dbReference type="InterPro" id="IPR050829">
    <property type="entry name" value="CorA_MIT"/>
</dbReference>
<evidence type="ECO:0000256" key="2">
    <source>
        <dbReference type="ARBA" id="ARBA00007920"/>
    </source>
</evidence>
<dbReference type="SUPFAM" id="SSF144083">
    <property type="entry name" value="Magnesium transport protein CorA, transmembrane region"/>
    <property type="match status" value="1"/>
</dbReference>